<evidence type="ECO:0000313" key="3">
    <source>
        <dbReference type="Proteomes" id="UP001253545"/>
    </source>
</evidence>
<comment type="caution">
    <text evidence="2">The sequence shown here is derived from an EMBL/GenBank/DDBJ whole genome shotgun (WGS) entry which is preliminary data.</text>
</comment>
<keyword evidence="1" id="KW-0472">Membrane</keyword>
<keyword evidence="1" id="KW-1133">Transmembrane helix</keyword>
<evidence type="ECO:0000313" key="2">
    <source>
        <dbReference type="EMBL" id="MDT0596627.1"/>
    </source>
</evidence>
<dbReference type="Proteomes" id="UP001253545">
    <property type="component" value="Unassembled WGS sequence"/>
</dbReference>
<feature type="transmembrane region" description="Helical" evidence="1">
    <location>
        <begin position="23"/>
        <end position="42"/>
    </location>
</feature>
<dbReference type="RefSeq" id="WP_311370149.1">
    <property type="nucleotide sequence ID" value="NZ_JAVRHX010000008.1"/>
</dbReference>
<accession>A0ABU2ZVF0</accession>
<gene>
    <name evidence="2" type="ORF">RM552_17350</name>
</gene>
<sequence length="129" mass="13933">MTTEQVTQTKVSQPGNLVTAKNLSLAATLVLIIVVGVVNALLPEFIDIFEGLGAELPTISLWVINTFNFWWVFPGITLVFFIAIQTHQLSQKPQIVDLSKKVAIGGFVSAALILILTFVAIYSPAYSAG</sequence>
<keyword evidence="3" id="KW-1185">Reference proteome</keyword>
<reference evidence="2 3" key="1">
    <citation type="submission" date="2023-09" db="EMBL/GenBank/DDBJ databases">
        <authorList>
            <person name="Rey-Velasco X."/>
        </authorList>
    </citation>
    <scope>NUCLEOTIDE SEQUENCE [LARGE SCALE GENOMIC DNA]</scope>
    <source>
        <strain evidence="2 3">P117</strain>
    </source>
</reference>
<proteinExistence type="predicted"/>
<protein>
    <submittedName>
        <fullName evidence="2">Uncharacterized protein</fullName>
    </submittedName>
</protein>
<dbReference type="EMBL" id="JAVRHX010000008">
    <property type="protein sequence ID" value="MDT0596627.1"/>
    <property type="molecule type" value="Genomic_DNA"/>
</dbReference>
<evidence type="ECO:0000256" key="1">
    <source>
        <dbReference type="SAM" id="Phobius"/>
    </source>
</evidence>
<organism evidence="2 3">
    <name type="scientific">Glaciecola petra</name>
    <dbReference type="NCBI Taxonomy" id="3075602"/>
    <lineage>
        <taxon>Bacteria</taxon>
        <taxon>Pseudomonadati</taxon>
        <taxon>Pseudomonadota</taxon>
        <taxon>Gammaproteobacteria</taxon>
        <taxon>Alteromonadales</taxon>
        <taxon>Alteromonadaceae</taxon>
        <taxon>Glaciecola</taxon>
    </lineage>
</organism>
<keyword evidence="1" id="KW-0812">Transmembrane</keyword>
<name>A0ABU2ZVF0_9ALTE</name>
<feature type="transmembrane region" description="Helical" evidence="1">
    <location>
        <begin position="62"/>
        <end position="82"/>
    </location>
</feature>
<feature type="transmembrane region" description="Helical" evidence="1">
    <location>
        <begin position="102"/>
        <end position="123"/>
    </location>
</feature>